<evidence type="ECO:0000259" key="1">
    <source>
        <dbReference type="Pfam" id="PF00561"/>
    </source>
</evidence>
<dbReference type="Proteomes" id="UP001242480">
    <property type="component" value="Unassembled WGS sequence"/>
</dbReference>
<feature type="domain" description="AB hydrolase-1" evidence="1">
    <location>
        <begin position="22"/>
        <end position="169"/>
    </location>
</feature>
<accession>A0ABU0JCM5</accession>
<sequence>MPFITARDGTQLFWREWGRGAPMLFLNSLGFGTQMWDYQMTAFAERGFRCIGLDRRGHGRSDQPARGYDHDTLADDVAALIEALDLDRVTLVTHSLAGGEAVRYLTRHGDARIARMVLLAPMTPMLLRTGDNPEGLPRSAFEEVWAQWQRDYPKWVAEATAPFFVPETSAAMMRSVVALLQISIPVALACSRAMAEEDFRTEMRRIRVPTLIVHGDRDRSAPIEVTGRPSAALVPGCRFLVYEGAPHGLMYTHMERLHADILAFMGD</sequence>
<gene>
    <name evidence="2" type="ORF">QO011_005059</name>
</gene>
<dbReference type="PRINTS" id="PR00111">
    <property type="entry name" value="ABHYDROLASE"/>
</dbReference>
<dbReference type="EMBL" id="JAUSVX010000010">
    <property type="protein sequence ID" value="MDQ0472032.1"/>
    <property type="molecule type" value="Genomic_DNA"/>
</dbReference>
<dbReference type="InterPro" id="IPR050471">
    <property type="entry name" value="AB_hydrolase"/>
</dbReference>
<dbReference type="RefSeq" id="WP_307278149.1">
    <property type="nucleotide sequence ID" value="NZ_JAUSVX010000010.1"/>
</dbReference>
<proteinExistence type="predicted"/>
<organism evidence="2 3">
    <name type="scientific">Labrys wisconsinensis</name>
    <dbReference type="NCBI Taxonomy" id="425677"/>
    <lineage>
        <taxon>Bacteria</taxon>
        <taxon>Pseudomonadati</taxon>
        <taxon>Pseudomonadota</taxon>
        <taxon>Alphaproteobacteria</taxon>
        <taxon>Hyphomicrobiales</taxon>
        <taxon>Xanthobacteraceae</taxon>
        <taxon>Labrys</taxon>
    </lineage>
</organism>
<dbReference type="PANTHER" id="PTHR43433:SF5">
    <property type="entry name" value="AB HYDROLASE-1 DOMAIN-CONTAINING PROTEIN"/>
    <property type="match status" value="1"/>
</dbReference>
<keyword evidence="3" id="KW-1185">Reference proteome</keyword>
<dbReference type="Gene3D" id="3.40.50.1820">
    <property type="entry name" value="alpha/beta hydrolase"/>
    <property type="match status" value="1"/>
</dbReference>
<dbReference type="InterPro" id="IPR029058">
    <property type="entry name" value="AB_hydrolase_fold"/>
</dbReference>
<dbReference type="Pfam" id="PF00561">
    <property type="entry name" value="Abhydrolase_1"/>
    <property type="match status" value="1"/>
</dbReference>
<name>A0ABU0JCM5_9HYPH</name>
<reference evidence="2 3" key="1">
    <citation type="submission" date="2023-07" db="EMBL/GenBank/DDBJ databases">
        <title>Genomic Encyclopedia of Type Strains, Phase IV (KMG-IV): sequencing the most valuable type-strain genomes for metagenomic binning, comparative biology and taxonomic classification.</title>
        <authorList>
            <person name="Goeker M."/>
        </authorList>
    </citation>
    <scope>NUCLEOTIDE SEQUENCE [LARGE SCALE GENOMIC DNA]</scope>
    <source>
        <strain evidence="2 3">DSM 19619</strain>
    </source>
</reference>
<evidence type="ECO:0000313" key="2">
    <source>
        <dbReference type="EMBL" id="MDQ0472032.1"/>
    </source>
</evidence>
<dbReference type="PANTHER" id="PTHR43433">
    <property type="entry name" value="HYDROLASE, ALPHA/BETA FOLD FAMILY PROTEIN"/>
    <property type="match status" value="1"/>
</dbReference>
<dbReference type="InterPro" id="IPR000073">
    <property type="entry name" value="AB_hydrolase_1"/>
</dbReference>
<protein>
    <submittedName>
        <fullName evidence="2">Pimeloyl-ACP methyl ester carboxylesterase</fullName>
    </submittedName>
</protein>
<comment type="caution">
    <text evidence="2">The sequence shown here is derived from an EMBL/GenBank/DDBJ whole genome shotgun (WGS) entry which is preliminary data.</text>
</comment>
<evidence type="ECO:0000313" key="3">
    <source>
        <dbReference type="Proteomes" id="UP001242480"/>
    </source>
</evidence>
<dbReference type="SUPFAM" id="SSF53474">
    <property type="entry name" value="alpha/beta-Hydrolases"/>
    <property type="match status" value="1"/>
</dbReference>